<dbReference type="AlphaFoldDB" id="A0A0A9B8B3"/>
<dbReference type="EMBL" id="GBRH01242373">
    <property type="protein sequence ID" value="JAD55522.1"/>
    <property type="molecule type" value="Transcribed_RNA"/>
</dbReference>
<protein>
    <submittedName>
        <fullName evidence="1">Uncharacterized protein</fullName>
    </submittedName>
</protein>
<sequence>MVSNINKPFSLKQVGVG</sequence>
<name>A0A0A9B8B3_ARUDO</name>
<accession>A0A0A9B8B3</accession>
<evidence type="ECO:0000313" key="1">
    <source>
        <dbReference type="EMBL" id="JAD55522.1"/>
    </source>
</evidence>
<organism evidence="1">
    <name type="scientific">Arundo donax</name>
    <name type="common">Giant reed</name>
    <name type="synonym">Donax arundinaceus</name>
    <dbReference type="NCBI Taxonomy" id="35708"/>
    <lineage>
        <taxon>Eukaryota</taxon>
        <taxon>Viridiplantae</taxon>
        <taxon>Streptophyta</taxon>
        <taxon>Embryophyta</taxon>
        <taxon>Tracheophyta</taxon>
        <taxon>Spermatophyta</taxon>
        <taxon>Magnoliopsida</taxon>
        <taxon>Liliopsida</taxon>
        <taxon>Poales</taxon>
        <taxon>Poaceae</taxon>
        <taxon>PACMAD clade</taxon>
        <taxon>Arundinoideae</taxon>
        <taxon>Arundineae</taxon>
        <taxon>Arundo</taxon>
    </lineage>
</organism>
<reference evidence="1" key="2">
    <citation type="journal article" date="2015" name="Data Brief">
        <title>Shoot transcriptome of the giant reed, Arundo donax.</title>
        <authorList>
            <person name="Barrero R.A."/>
            <person name="Guerrero F.D."/>
            <person name="Moolhuijzen P."/>
            <person name="Goolsby J.A."/>
            <person name="Tidwell J."/>
            <person name="Bellgard S.E."/>
            <person name="Bellgard M.I."/>
        </authorList>
    </citation>
    <scope>NUCLEOTIDE SEQUENCE</scope>
    <source>
        <tissue evidence="1">Shoot tissue taken approximately 20 cm above the soil surface</tissue>
    </source>
</reference>
<reference evidence="1" key="1">
    <citation type="submission" date="2014-09" db="EMBL/GenBank/DDBJ databases">
        <authorList>
            <person name="Magalhaes I.L.F."/>
            <person name="Oliveira U."/>
            <person name="Santos F.R."/>
            <person name="Vidigal T.H.D.A."/>
            <person name="Brescovit A.D."/>
            <person name="Santos A.J."/>
        </authorList>
    </citation>
    <scope>NUCLEOTIDE SEQUENCE</scope>
    <source>
        <tissue evidence="1">Shoot tissue taken approximately 20 cm above the soil surface</tissue>
    </source>
</reference>
<proteinExistence type="predicted"/>